<dbReference type="GO" id="GO:0005886">
    <property type="term" value="C:plasma membrane"/>
    <property type="evidence" value="ECO:0007669"/>
    <property type="project" value="TreeGrafter"/>
</dbReference>
<dbReference type="PANTHER" id="PTHR45436:SF5">
    <property type="entry name" value="SENSOR HISTIDINE KINASE TRCS"/>
    <property type="match status" value="1"/>
</dbReference>
<keyword evidence="4" id="KW-0808">Transferase</keyword>
<feature type="compositionally biased region" description="Basic and acidic residues" evidence="6">
    <location>
        <begin position="454"/>
        <end position="465"/>
    </location>
</feature>
<evidence type="ECO:0000256" key="1">
    <source>
        <dbReference type="ARBA" id="ARBA00000085"/>
    </source>
</evidence>
<dbReference type="InterPro" id="IPR050428">
    <property type="entry name" value="TCS_sensor_his_kinase"/>
</dbReference>
<evidence type="ECO:0000256" key="3">
    <source>
        <dbReference type="ARBA" id="ARBA00022553"/>
    </source>
</evidence>
<protein>
    <recommendedName>
        <fullName evidence="2">histidine kinase</fullName>
        <ecNumber evidence="2">2.7.13.3</ecNumber>
    </recommendedName>
</protein>
<evidence type="ECO:0000256" key="7">
    <source>
        <dbReference type="SAM" id="Phobius"/>
    </source>
</evidence>
<comment type="catalytic activity">
    <reaction evidence="1">
        <text>ATP + protein L-histidine = ADP + protein N-phospho-L-histidine.</text>
        <dbReference type="EC" id="2.7.13.3"/>
    </reaction>
</comment>
<feature type="domain" description="Histidine kinase/HSP90-like ATPase" evidence="8">
    <location>
        <begin position="267"/>
        <end position="373"/>
    </location>
</feature>
<organism evidence="9 10">
    <name type="scientific">Streptomyces acidicola</name>
    <dbReference type="NCBI Taxonomy" id="2596892"/>
    <lineage>
        <taxon>Bacteria</taxon>
        <taxon>Bacillati</taxon>
        <taxon>Actinomycetota</taxon>
        <taxon>Actinomycetes</taxon>
        <taxon>Kitasatosporales</taxon>
        <taxon>Streptomycetaceae</taxon>
        <taxon>Streptomyces</taxon>
    </lineage>
</organism>
<dbReference type="EC" id="2.7.13.3" evidence="2"/>
<reference evidence="9 10" key="1">
    <citation type="submission" date="2019-09" db="EMBL/GenBank/DDBJ databases">
        <authorList>
            <person name="Duangmal K."/>
            <person name="Teo W.F.A."/>
            <person name="Lipun K."/>
        </authorList>
    </citation>
    <scope>NUCLEOTIDE SEQUENCE [LARGE SCALE GENOMIC DNA]</scope>
    <source>
        <strain evidence="9 10">K1PN6</strain>
    </source>
</reference>
<proteinExistence type="predicted"/>
<dbReference type="PANTHER" id="PTHR45436">
    <property type="entry name" value="SENSOR HISTIDINE KINASE YKOH"/>
    <property type="match status" value="1"/>
</dbReference>
<dbReference type="Pfam" id="PF02518">
    <property type="entry name" value="HATPase_c"/>
    <property type="match status" value="1"/>
</dbReference>
<evidence type="ECO:0000313" key="10">
    <source>
        <dbReference type="Proteomes" id="UP000373149"/>
    </source>
</evidence>
<sequence>MTSLSEPELALGAVTAVIAVVALLLALLCRKHVRRGRKMEAALKSSEARVLGMETAAKSAEARVQSAEAGRLGAESRADDAEARAGMFRDEVSHLVSVRLPALALHLISSHHPVPGLLHEDAAEPKDVELLDSVLALVSGIALKERRRVDAAARAALRGASQDSQALSYRLQTELDALQKEFTGSRSLTHKVLTADHLNEQNLRLIQRTAIVCGAWPGHVRKDTYVTEIVTGASSRLRGFERVKINSRLGATDVGIVGRAAEPVAVACTELMANALEHSRDDLAVDVSLVKTGNGSVCITVDDAGKGMTPEAVARGARLISAEQHEVMLTELGDPPSQGFAAIGRLVADHGFHVSIDNPSPYGGVRAVVTIPPNLLTSIDEEAAPPSVMAPLPVMAPRADIRPASAADDAPAADDAAGASRPRTPAPGTAAELPQRRRRVHAAPTGEVTAPTHRAPDPERSRDAWSDFQKGLESGQNGTDLEETQ</sequence>
<evidence type="ECO:0000256" key="6">
    <source>
        <dbReference type="SAM" id="MobiDB-lite"/>
    </source>
</evidence>
<dbReference type="SUPFAM" id="SSF55874">
    <property type="entry name" value="ATPase domain of HSP90 chaperone/DNA topoisomerase II/histidine kinase"/>
    <property type="match status" value="1"/>
</dbReference>
<keyword evidence="7" id="KW-0812">Transmembrane</keyword>
<dbReference type="GO" id="GO:0000160">
    <property type="term" value="P:phosphorelay signal transduction system"/>
    <property type="evidence" value="ECO:0007669"/>
    <property type="project" value="TreeGrafter"/>
</dbReference>
<evidence type="ECO:0000259" key="8">
    <source>
        <dbReference type="Pfam" id="PF02518"/>
    </source>
</evidence>
<evidence type="ECO:0000256" key="5">
    <source>
        <dbReference type="ARBA" id="ARBA00022777"/>
    </source>
</evidence>
<dbReference type="AlphaFoldDB" id="A0A5N8WMI4"/>
<keyword evidence="7" id="KW-1133">Transmembrane helix</keyword>
<comment type="caution">
    <text evidence="9">The sequence shown here is derived from an EMBL/GenBank/DDBJ whole genome shotgun (WGS) entry which is preliminary data.</text>
</comment>
<dbReference type="RefSeq" id="WP_152860204.1">
    <property type="nucleotide sequence ID" value="NZ_VMNX01000013.1"/>
</dbReference>
<feature type="transmembrane region" description="Helical" evidence="7">
    <location>
        <begin position="12"/>
        <end position="29"/>
    </location>
</feature>
<keyword evidence="3" id="KW-0597">Phosphoprotein</keyword>
<dbReference type="GO" id="GO:0004673">
    <property type="term" value="F:protein histidine kinase activity"/>
    <property type="evidence" value="ECO:0007669"/>
    <property type="project" value="UniProtKB-EC"/>
</dbReference>
<dbReference type="EMBL" id="VMNX01000013">
    <property type="protein sequence ID" value="MPY48362.1"/>
    <property type="molecule type" value="Genomic_DNA"/>
</dbReference>
<evidence type="ECO:0000256" key="2">
    <source>
        <dbReference type="ARBA" id="ARBA00012438"/>
    </source>
</evidence>
<dbReference type="Proteomes" id="UP000373149">
    <property type="component" value="Unassembled WGS sequence"/>
</dbReference>
<name>A0A5N8WMI4_9ACTN</name>
<keyword evidence="7" id="KW-0472">Membrane</keyword>
<keyword evidence="5 9" id="KW-0418">Kinase</keyword>
<dbReference type="InterPro" id="IPR036890">
    <property type="entry name" value="HATPase_C_sf"/>
</dbReference>
<gene>
    <name evidence="9" type="ORF">FPZ41_07100</name>
</gene>
<dbReference type="Gene3D" id="3.30.565.10">
    <property type="entry name" value="Histidine kinase-like ATPase, C-terminal domain"/>
    <property type="match status" value="1"/>
</dbReference>
<accession>A0A5N8WMI4</accession>
<dbReference type="InterPro" id="IPR003594">
    <property type="entry name" value="HATPase_dom"/>
</dbReference>
<feature type="compositionally biased region" description="Low complexity" evidence="6">
    <location>
        <begin position="404"/>
        <end position="423"/>
    </location>
</feature>
<keyword evidence="10" id="KW-1185">Reference proteome</keyword>
<feature type="region of interest" description="Disordered" evidence="6">
    <location>
        <begin position="404"/>
        <end position="485"/>
    </location>
</feature>
<evidence type="ECO:0000313" key="9">
    <source>
        <dbReference type="EMBL" id="MPY48362.1"/>
    </source>
</evidence>
<evidence type="ECO:0000256" key="4">
    <source>
        <dbReference type="ARBA" id="ARBA00022679"/>
    </source>
</evidence>